<reference evidence="1 2" key="1">
    <citation type="journal article" date="2019" name="Mol. Ecol. Resour.">
        <title>Chromosome-level genome assembly of Triplophysa tibetana, a fish adapted to the harsh high-altitude environment of the Tibetan Plateau.</title>
        <authorList>
            <person name="Yang X."/>
            <person name="Liu H."/>
            <person name="Ma Z."/>
            <person name="Zou Y."/>
            <person name="Zou M."/>
            <person name="Mao Y."/>
            <person name="Li X."/>
            <person name="Wang H."/>
            <person name="Chen T."/>
            <person name="Wang W."/>
            <person name="Yang R."/>
        </authorList>
    </citation>
    <scope>NUCLEOTIDE SEQUENCE [LARGE SCALE GENOMIC DNA]</scope>
    <source>
        <strain evidence="1">TTIB1903HZAU</strain>
        <tissue evidence="1">Muscle</tissue>
    </source>
</reference>
<evidence type="ECO:0000313" key="2">
    <source>
        <dbReference type="Proteomes" id="UP000324632"/>
    </source>
</evidence>
<protein>
    <recommendedName>
        <fullName evidence="3">HECT domain-containing protein</fullName>
    </recommendedName>
</protein>
<name>A0A5A9N9V8_9TELE</name>
<dbReference type="EMBL" id="SOYY01000020">
    <property type="protein sequence ID" value="KAA0706550.1"/>
    <property type="molecule type" value="Genomic_DNA"/>
</dbReference>
<dbReference type="Proteomes" id="UP000324632">
    <property type="component" value="Chromosome 20"/>
</dbReference>
<accession>A0A5A9N9V8</accession>
<gene>
    <name evidence="1" type="ORF">E1301_Tti020760</name>
</gene>
<dbReference type="InterPro" id="IPR035983">
    <property type="entry name" value="Hect_E3_ubiquitin_ligase"/>
</dbReference>
<comment type="caution">
    <text evidence="1">The sequence shown here is derived from an EMBL/GenBank/DDBJ whole genome shotgun (WGS) entry which is preliminary data.</text>
</comment>
<dbReference type="SUPFAM" id="SSF56204">
    <property type="entry name" value="Hect, E3 ligase catalytic domain"/>
    <property type="match status" value="1"/>
</dbReference>
<organism evidence="1 2">
    <name type="scientific">Triplophysa tibetana</name>
    <dbReference type="NCBI Taxonomy" id="1572043"/>
    <lineage>
        <taxon>Eukaryota</taxon>
        <taxon>Metazoa</taxon>
        <taxon>Chordata</taxon>
        <taxon>Craniata</taxon>
        <taxon>Vertebrata</taxon>
        <taxon>Euteleostomi</taxon>
        <taxon>Actinopterygii</taxon>
        <taxon>Neopterygii</taxon>
        <taxon>Teleostei</taxon>
        <taxon>Ostariophysi</taxon>
        <taxon>Cypriniformes</taxon>
        <taxon>Nemacheilidae</taxon>
        <taxon>Triplophysa</taxon>
    </lineage>
</organism>
<proteinExistence type="predicted"/>
<evidence type="ECO:0008006" key="3">
    <source>
        <dbReference type="Google" id="ProtNLM"/>
    </source>
</evidence>
<sequence>MRKIEMGWMNYDEGEETFKQVRTRKGGGTRKVHVSKDSQKSDLIQEAIQLFFGDGKNTLGEITDFEVDLKNYKDLSVDEQTTVGKLYAETKLPILRFYLTTKKKKHSVSDVEEDLAVTGQELDISSPTEEGTGDPDVVYIGSNAESEVSFLYSREQTSSNLEVNILEDSNIVTLFTEDIINFGDQSLDDTLPLSPVNNTHPEKTKRILVVHRGHVLPELIAHFSDESVLEKDIKIQHIAPDGKLERGHDEGGVVRDCLAEFWNEFYDQCTLGSSFKVPFLRHDFGQQHWESVGRIIVFGWQKEKYLPVKIAPVIMEQVASGCVKSNIIENFLKYVSEPERIVFQAWQSDFNSVDKEELLEVLDVHSCRKMPTEYNAEEVLQELAHKKLIQEPAYVMEQWANIFSNAVIRIEDISSMYENLQPTVRKVVRSVSFPENMNAQQKEIQRYLTNYLRESSTQGLCRFLRFCTGSDLLVGKTITVNFTEVQGFQRRPISHTCGCVLELSVCYDSYPDFRSEMNKIMESNVWVMDII</sequence>
<keyword evidence="2" id="KW-1185">Reference proteome</keyword>
<dbReference type="AlphaFoldDB" id="A0A5A9N9V8"/>
<evidence type="ECO:0000313" key="1">
    <source>
        <dbReference type="EMBL" id="KAA0706550.1"/>
    </source>
</evidence>
<dbReference type="Gene3D" id="3.30.2410.10">
    <property type="entry name" value="Hect, E3 ligase catalytic domain"/>
    <property type="match status" value="1"/>
</dbReference>
<dbReference type="GO" id="GO:0004842">
    <property type="term" value="F:ubiquitin-protein transferase activity"/>
    <property type="evidence" value="ECO:0007669"/>
    <property type="project" value="InterPro"/>
</dbReference>